<dbReference type="EMBL" id="BGPR01000839">
    <property type="protein sequence ID" value="GBM37405.1"/>
    <property type="molecule type" value="Genomic_DNA"/>
</dbReference>
<dbReference type="AlphaFoldDB" id="A0A4Y2FAY3"/>
<protein>
    <submittedName>
        <fullName evidence="2">Uncharacterized protein</fullName>
    </submittedName>
</protein>
<gene>
    <name evidence="2" type="ORF">AVEN_28355_1</name>
</gene>
<name>A0A4Y2FAY3_ARAVE</name>
<reference evidence="2 3" key="1">
    <citation type="journal article" date="2019" name="Sci. Rep.">
        <title>Orb-weaving spider Araneus ventricosus genome elucidates the spidroin gene catalogue.</title>
        <authorList>
            <person name="Kono N."/>
            <person name="Nakamura H."/>
            <person name="Ohtoshi R."/>
            <person name="Moran D.A.P."/>
            <person name="Shinohara A."/>
            <person name="Yoshida Y."/>
            <person name="Fujiwara M."/>
            <person name="Mori M."/>
            <person name="Tomita M."/>
            <person name="Arakawa K."/>
        </authorList>
    </citation>
    <scope>NUCLEOTIDE SEQUENCE [LARGE SCALE GENOMIC DNA]</scope>
</reference>
<organism evidence="2 3">
    <name type="scientific">Araneus ventricosus</name>
    <name type="common">Orbweaver spider</name>
    <name type="synonym">Epeira ventricosa</name>
    <dbReference type="NCBI Taxonomy" id="182803"/>
    <lineage>
        <taxon>Eukaryota</taxon>
        <taxon>Metazoa</taxon>
        <taxon>Ecdysozoa</taxon>
        <taxon>Arthropoda</taxon>
        <taxon>Chelicerata</taxon>
        <taxon>Arachnida</taxon>
        <taxon>Araneae</taxon>
        <taxon>Araneomorphae</taxon>
        <taxon>Entelegynae</taxon>
        <taxon>Araneoidea</taxon>
        <taxon>Araneidae</taxon>
        <taxon>Araneus</taxon>
    </lineage>
</organism>
<keyword evidence="3" id="KW-1185">Reference proteome</keyword>
<evidence type="ECO:0000256" key="1">
    <source>
        <dbReference type="SAM" id="MobiDB-lite"/>
    </source>
</evidence>
<evidence type="ECO:0000313" key="3">
    <source>
        <dbReference type="Proteomes" id="UP000499080"/>
    </source>
</evidence>
<feature type="region of interest" description="Disordered" evidence="1">
    <location>
        <begin position="1"/>
        <end position="52"/>
    </location>
</feature>
<comment type="caution">
    <text evidence="2">The sequence shown here is derived from an EMBL/GenBank/DDBJ whole genome shotgun (WGS) entry which is preliminary data.</text>
</comment>
<sequence length="121" mass="12937">MFPDFPPSQTQNVSHFPLKPEESGSPHPALASGFLSDSHRNSSSTEAGVSAANHLAMAHPSRKRCILSLVEALLLYPQGKRIPAYLSCCNSYSCSRDALLRGPVSTEDCLPGLSPESTPGR</sequence>
<proteinExistence type="predicted"/>
<dbReference type="Proteomes" id="UP000499080">
    <property type="component" value="Unassembled WGS sequence"/>
</dbReference>
<accession>A0A4Y2FAY3</accession>
<evidence type="ECO:0000313" key="2">
    <source>
        <dbReference type="EMBL" id="GBM37405.1"/>
    </source>
</evidence>